<comment type="caution">
    <text evidence="2">The sequence shown here is derived from an EMBL/GenBank/DDBJ whole genome shotgun (WGS) entry which is preliminary data.</text>
</comment>
<accession>M7X6E3</accession>
<feature type="compositionally biased region" description="Polar residues" evidence="1">
    <location>
        <begin position="27"/>
        <end position="40"/>
    </location>
</feature>
<evidence type="ECO:0000313" key="2">
    <source>
        <dbReference type="EMBL" id="EMS33005.1"/>
    </source>
</evidence>
<proteinExistence type="predicted"/>
<gene>
    <name evidence="2" type="ORF">C943_00282</name>
</gene>
<keyword evidence="3" id="KW-1185">Reference proteome</keyword>
<evidence type="ECO:0000256" key="1">
    <source>
        <dbReference type="SAM" id="MobiDB-lite"/>
    </source>
</evidence>
<feature type="region of interest" description="Disordered" evidence="1">
    <location>
        <begin position="1"/>
        <end position="40"/>
    </location>
</feature>
<name>M7X6E3_9BACT</name>
<dbReference type="AlphaFoldDB" id="M7X6E3"/>
<sequence length="40" mass="4667">MNFSQRKKFFEQIRPPANKNRIKEYNSDATPNQPSNGKNA</sequence>
<dbReference type="STRING" id="1239962.C943_00282"/>
<protein>
    <submittedName>
        <fullName evidence="2">Uncharacterized protein</fullName>
    </submittedName>
</protein>
<evidence type="ECO:0000313" key="3">
    <source>
        <dbReference type="Proteomes" id="UP000010953"/>
    </source>
</evidence>
<dbReference type="InParanoid" id="M7X6E3"/>
<dbReference type="EMBL" id="AMZY02000010">
    <property type="protein sequence ID" value="EMS33005.1"/>
    <property type="molecule type" value="Genomic_DNA"/>
</dbReference>
<dbReference type="Proteomes" id="UP000010953">
    <property type="component" value="Unassembled WGS sequence"/>
</dbReference>
<reference evidence="2" key="1">
    <citation type="submission" date="2013-01" db="EMBL/GenBank/DDBJ databases">
        <title>Genome assembly of Mariniradius saccharolyticus AK6.</title>
        <authorList>
            <person name="Vaidya B."/>
            <person name="Khatri I."/>
            <person name="Tanuku N.R.S."/>
            <person name="Subramanian S."/>
            <person name="Pinnaka A."/>
        </authorList>
    </citation>
    <scope>NUCLEOTIDE SEQUENCE [LARGE SCALE GENOMIC DNA]</scope>
    <source>
        <strain evidence="2">AK6</strain>
    </source>
</reference>
<organism evidence="2 3">
    <name type="scientific">Mariniradius saccharolyticus AK6</name>
    <dbReference type="NCBI Taxonomy" id="1239962"/>
    <lineage>
        <taxon>Bacteria</taxon>
        <taxon>Pseudomonadati</taxon>
        <taxon>Bacteroidota</taxon>
        <taxon>Cytophagia</taxon>
        <taxon>Cytophagales</taxon>
        <taxon>Cyclobacteriaceae</taxon>
        <taxon>Mariniradius</taxon>
    </lineage>
</organism>